<dbReference type="SUPFAM" id="SSF53756">
    <property type="entry name" value="UDP-Glycosyltransferase/glycogen phosphorylase"/>
    <property type="match status" value="1"/>
</dbReference>
<name>A0A6S6SCX8_9BACT</name>
<sequence length="333" mass="37952">MKIVIIKTSALGDILHTSFILQFIKSHIPNAHISWVIESRFAGILSNHKDIDELITINTKNKSIKNILKTIKDLRALKKQNNYDIAIDFQGLLKSAITSKILCKNNNGYDKNSIREKVASYLYKNSFDIAYHSNTIDRYRELLNKSLNINVSKEDVLAKKNSCFYSQESTNSIKPFLSDEKKNIIFIVGSTWESRIYPKERFLNIAKNLENTNILVPYGNTEEKKFGEYLQRNSHNVKVLPKLSLDKLKAIISSADLLIGNDTGPSYIAWANNIPSITIFGPTPASRIYESNIHKLIKSSSIVDHYNLNKNDFSINEISEDKIIKIAQELLNQ</sequence>
<evidence type="ECO:0000256" key="4">
    <source>
        <dbReference type="ARBA" id="ARBA00022519"/>
    </source>
</evidence>
<evidence type="ECO:0000256" key="9">
    <source>
        <dbReference type="ARBA" id="ARBA00043995"/>
    </source>
</evidence>
<evidence type="ECO:0000313" key="14">
    <source>
        <dbReference type="EMBL" id="CAA6800895.1"/>
    </source>
</evidence>
<dbReference type="PANTHER" id="PTHR30160">
    <property type="entry name" value="TETRAACYLDISACCHARIDE 4'-KINASE-RELATED"/>
    <property type="match status" value="1"/>
</dbReference>
<evidence type="ECO:0000256" key="6">
    <source>
        <dbReference type="ARBA" id="ARBA00022679"/>
    </source>
</evidence>
<reference evidence="14" key="1">
    <citation type="submission" date="2020-01" db="EMBL/GenBank/DDBJ databases">
        <authorList>
            <person name="Meier V. D."/>
            <person name="Meier V D."/>
        </authorList>
    </citation>
    <scope>NUCLEOTIDE SEQUENCE</scope>
    <source>
        <strain evidence="14">HLG_WM_MAG_12</strain>
    </source>
</reference>
<dbReference type="GO" id="GO:0005886">
    <property type="term" value="C:plasma membrane"/>
    <property type="evidence" value="ECO:0007669"/>
    <property type="project" value="UniProtKB-SubCell"/>
</dbReference>
<comment type="subcellular location">
    <subcellularLocation>
        <location evidence="1">Cell inner membrane</location>
        <topology evidence="1">Peripheral membrane protein</topology>
        <orientation evidence="1">Cytoplasmic side</orientation>
    </subcellularLocation>
</comment>
<evidence type="ECO:0000256" key="13">
    <source>
        <dbReference type="ARBA" id="ARBA00049201"/>
    </source>
</evidence>
<keyword evidence="8" id="KW-0472">Membrane</keyword>
<evidence type="ECO:0000256" key="3">
    <source>
        <dbReference type="ARBA" id="ARBA00022475"/>
    </source>
</evidence>
<keyword evidence="4" id="KW-0997">Cell inner membrane</keyword>
<evidence type="ECO:0000256" key="2">
    <source>
        <dbReference type="ARBA" id="ARBA00004713"/>
    </source>
</evidence>
<evidence type="ECO:0000256" key="7">
    <source>
        <dbReference type="ARBA" id="ARBA00022985"/>
    </source>
</evidence>
<dbReference type="GO" id="GO:0009244">
    <property type="term" value="P:lipopolysaccharide core region biosynthetic process"/>
    <property type="evidence" value="ECO:0007669"/>
    <property type="project" value="InterPro"/>
</dbReference>
<keyword evidence="5 14" id="KW-0328">Glycosyltransferase</keyword>
<dbReference type="InterPro" id="IPR051199">
    <property type="entry name" value="LPS_LOS_Heptosyltrfase"/>
</dbReference>
<keyword evidence="7" id="KW-0448">Lipopolysaccharide biosynthesis</keyword>
<organism evidence="14">
    <name type="scientific">uncultured Campylobacterales bacterium</name>
    <dbReference type="NCBI Taxonomy" id="352960"/>
    <lineage>
        <taxon>Bacteria</taxon>
        <taxon>Pseudomonadati</taxon>
        <taxon>Campylobacterota</taxon>
        <taxon>Epsilonproteobacteria</taxon>
        <taxon>Campylobacterales</taxon>
        <taxon>environmental samples</taxon>
    </lineage>
</organism>
<dbReference type="Gene3D" id="3.40.50.2000">
    <property type="entry name" value="Glycogen Phosphorylase B"/>
    <property type="match status" value="2"/>
</dbReference>
<dbReference type="NCBIfam" id="TIGR02193">
    <property type="entry name" value="heptsyl_trn_I"/>
    <property type="match status" value="1"/>
</dbReference>
<dbReference type="EMBL" id="CACVAW010000004">
    <property type="protein sequence ID" value="CAA6800895.1"/>
    <property type="molecule type" value="Genomic_DNA"/>
</dbReference>
<dbReference type="EC" id="2.4.99.23" evidence="10"/>
<keyword evidence="3" id="KW-1003">Cell membrane</keyword>
<dbReference type="GO" id="GO:0008713">
    <property type="term" value="F:ADP-heptose-lipopolysaccharide heptosyltransferase activity"/>
    <property type="evidence" value="ECO:0007669"/>
    <property type="project" value="TreeGrafter"/>
</dbReference>
<accession>A0A6S6SCX8</accession>
<gene>
    <name evidence="14" type="ORF">HELGO_WM11004</name>
</gene>
<dbReference type="Pfam" id="PF01075">
    <property type="entry name" value="Glyco_transf_9"/>
    <property type="match status" value="1"/>
</dbReference>
<evidence type="ECO:0000256" key="10">
    <source>
        <dbReference type="ARBA" id="ARBA00044041"/>
    </source>
</evidence>
<evidence type="ECO:0000256" key="1">
    <source>
        <dbReference type="ARBA" id="ARBA00004515"/>
    </source>
</evidence>
<dbReference type="GO" id="GO:0005829">
    <property type="term" value="C:cytosol"/>
    <property type="evidence" value="ECO:0007669"/>
    <property type="project" value="TreeGrafter"/>
</dbReference>
<evidence type="ECO:0000256" key="5">
    <source>
        <dbReference type="ARBA" id="ARBA00022676"/>
    </source>
</evidence>
<evidence type="ECO:0000256" key="8">
    <source>
        <dbReference type="ARBA" id="ARBA00023136"/>
    </source>
</evidence>
<protein>
    <recommendedName>
        <fullName evidence="11">Lipopolysaccharide heptosyltransferase 1</fullName>
        <ecNumber evidence="10">2.4.99.23</ecNumber>
    </recommendedName>
    <alternativeName>
        <fullName evidence="12">ADP-heptose:lipopolysaccharide heptosyltransferase I</fullName>
    </alternativeName>
</protein>
<comment type="catalytic activity">
    <reaction evidence="13">
        <text>an alpha-Kdo-(2-&gt;4)-alpha-Kdo-(2-&gt;6)-lipid A + ADP-L-glycero-beta-D-manno-heptose = an L-alpha-D-Hep-(1-&gt;5)-[alpha-Kdo-(2-&gt;4)]-alpha-Kdo-(2-&gt;6)-lipid A + ADP + H(+)</text>
        <dbReference type="Rhea" id="RHEA:74067"/>
        <dbReference type="ChEBI" id="CHEBI:15378"/>
        <dbReference type="ChEBI" id="CHEBI:61506"/>
        <dbReference type="ChEBI" id="CHEBI:176431"/>
        <dbReference type="ChEBI" id="CHEBI:193068"/>
        <dbReference type="ChEBI" id="CHEBI:456216"/>
        <dbReference type="EC" id="2.4.99.23"/>
    </reaction>
</comment>
<proteinExistence type="inferred from homology"/>
<evidence type="ECO:0000256" key="11">
    <source>
        <dbReference type="ARBA" id="ARBA00044190"/>
    </source>
</evidence>
<dbReference type="AlphaFoldDB" id="A0A6S6SCX8"/>
<comment type="similarity">
    <text evidence="9">Belongs to the glycosyltransferase 9 family.</text>
</comment>
<dbReference type="CDD" id="cd03789">
    <property type="entry name" value="GT9_LPS_heptosyltransferase"/>
    <property type="match status" value="1"/>
</dbReference>
<evidence type="ECO:0000256" key="12">
    <source>
        <dbReference type="ARBA" id="ARBA00044330"/>
    </source>
</evidence>
<dbReference type="PANTHER" id="PTHR30160:SF19">
    <property type="entry name" value="LIPOPOLYSACCHARIDE HEPTOSYLTRANSFERASE 1"/>
    <property type="match status" value="1"/>
</dbReference>
<dbReference type="InterPro" id="IPR011908">
    <property type="entry name" value="LipoPS_heptosylTferase-I"/>
</dbReference>
<comment type="pathway">
    <text evidence="2">Bacterial outer membrane biogenesis; LPS core biosynthesis.</text>
</comment>
<keyword evidence="6 14" id="KW-0808">Transferase</keyword>
<dbReference type="InterPro" id="IPR002201">
    <property type="entry name" value="Glyco_trans_9"/>
</dbReference>